<evidence type="ECO:0000313" key="3">
    <source>
        <dbReference type="EMBL" id="CCD27246.1"/>
    </source>
</evidence>
<dbReference type="PANTHER" id="PTHR10335">
    <property type="entry name" value="RRNA 2-O-METHYLTRANSFERASE FIBRILLARIN"/>
    <property type="match status" value="1"/>
</dbReference>
<evidence type="ECO:0000259" key="1">
    <source>
        <dbReference type="Pfam" id="PF10307"/>
    </source>
</evidence>
<dbReference type="GO" id="GO:0003723">
    <property type="term" value="F:RNA binding"/>
    <property type="evidence" value="ECO:0007669"/>
    <property type="project" value="TreeGrafter"/>
</dbReference>
<dbReference type="InterPro" id="IPR056904">
    <property type="entry name" value="YMR265C_C"/>
</dbReference>
<dbReference type="eggNOG" id="ENOG502S30I">
    <property type="taxonomic scope" value="Eukaryota"/>
</dbReference>
<dbReference type="OrthoDB" id="5596992at2759"/>
<keyword evidence="4" id="KW-1185">Reference proteome</keyword>
<dbReference type="HOGENOM" id="CLU_022771_1_1_1"/>
<accession>G0WHI5</accession>
<dbReference type="GO" id="GO:0032040">
    <property type="term" value="C:small-subunit processome"/>
    <property type="evidence" value="ECO:0007669"/>
    <property type="project" value="TreeGrafter"/>
</dbReference>
<organism evidence="3 4">
    <name type="scientific">Naumovozyma dairenensis (strain ATCC 10597 / BCRC 20456 / CBS 421 / NBRC 0211 / NRRL Y-12639)</name>
    <name type="common">Saccharomyces dairenensis</name>
    <dbReference type="NCBI Taxonomy" id="1071378"/>
    <lineage>
        <taxon>Eukaryota</taxon>
        <taxon>Fungi</taxon>
        <taxon>Dikarya</taxon>
        <taxon>Ascomycota</taxon>
        <taxon>Saccharomycotina</taxon>
        <taxon>Saccharomycetes</taxon>
        <taxon>Saccharomycetales</taxon>
        <taxon>Saccharomycetaceae</taxon>
        <taxon>Naumovozyma</taxon>
    </lineage>
</organism>
<dbReference type="GeneID" id="11497534"/>
<dbReference type="Pfam" id="PF10307">
    <property type="entry name" value="HAD_SAK_1"/>
    <property type="match status" value="1"/>
</dbReference>
<dbReference type="GO" id="GO:0000494">
    <property type="term" value="P:box C/D sno(s)RNA 3'-end processing"/>
    <property type="evidence" value="ECO:0007669"/>
    <property type="project" value="TreeGrafter"/>
</dbReference>
<dbReference type="InterPro" id="IPR018812">
    <property type="entry name" value="SAK_HAD"/>
</dbReference>
<gene>
    <name evidence="3" type="primary">NDAI0K00550</name>
    <name evidence="3" type="ordered locus">NDAI_0K00550</name>
</gene>
<dbReference type="EMBL" id="HE580277">
    <property type="protein sequence ID" value="CCD27246.1"/>
    <property type="molecule type" value="Genomic_DNA"/>
</dbReference>
<dbReference type="KEGG" id="ndi:NDAI_0K00550"/>
<reference evidence="3 4" key="1">
    <citation type="journal article" date="2011" name="Proc. Natl. Acad. Sci. U.S.A.">
        <title>Evolutionary erosion of yeast sex chromosomes by mating-type switching accidents.</title>
        <authorList>
            <person name="Gordon J.L."/>
            <person name="Armisen D."/>
            <person name="Proux-Wera E."/>
            <person name="Oheigeartaigh S.S."/>
            <person name="Byrne K.P."/>
            <person name="Wolfe K.H."/>
        </authorList>
    </citation>
    <scope>NUCLEOTIDE SEQUENCE [LARGE SCALE GENOMIC DNA]</scope>
    <source>
        <strain evidence="4">ATCC 10597 / BCRC 20456 / CBS 421 / NBRC 0211 / NRRL Y-12639</strain>
    </source>
</reference>
<name>G0WHI5_NAUDC</name>
<dbReference type="GO" id="GO:0031428">
    <property type="term" value="C:box C/D methylation guide snoRNP complex"/>
    <property type="evidence" value="ECO:0007669"/>
    <property type="project" value="TreeGrafter"/>
</dbReference>
<dbReference type="RefSeq" id="XP_003672489.1">
    <property type="nucleotide sequence ID" value="XM_003672441.1"/>
</dbReference>
<feature type="domain" description="YMR265C-like C-terminal" evidence="2">
    <location>
        <begin position="290"/>
        <end position="417"/>
    </location>
</feature>
<feature type="domain" description="Swiss Army Knife RNA repair protein HAD" evidence="1">
    <location>
        <begin position="54"/>
        <end position="277"/>
    </location>
</feature>
<dbReference type="GO" id="GO:1990259">
    <property type="term" value="F:histone H2AQ104 methyltransferase activity"/>
    <property type="evidence" value="ECO:0007669"/>
    <property type="project" value="TreeGrafter"/>
</dbReference>
<evidence type="ECO:0000313" key="4">
    <source>
        <dbReference type="Proteomes" id="UP000000689"/>
    </source>
</evidence>
<dbReference type="AlphaFoldDB" id="G0WHI5"/>
<dbReference type="PANTHER" id="PTHR10335:SF26">
    <property type="entry name" value="AER281CP"/>
    <property type="match status" value="1"/>
</dbReference>
<proteinExistence type="predicted"/>
<protein>
    <submittedName>
        <fullName evidence="3">Uncharacterized protein</fullName>
    </submittedName>
</protein>
<evidence type="ECO:0000259" key="2">
    <source>
        <dbReference type="Pfam" id="PF25108"/>
    </source>
</evidence>
<sequence length="426" mass="49004">MAHTHSPLYHWNSCPGLLNTPEQQQQANGIAPIIPPSQITKIHIYDFDNTLFASPQPNKQLYTKNFHDRLGFGLGPKNAGPRWWLEPMFLRQAYNEFIQAALSEQTKPAQEGGLNNHPAGKVLFQYWNRDILELAAASIQDPSTISILMTGREDVAFSALIEYMITTTRDTFFNKDSPYLKFNAVVLKKKDGNFKSTMAFKQQCLSDLINHYSTSIKEITIYDDRPKQINQFKIFLNNLPYNPRLQWFVIPVPPISKRINPDKEYKILMLMVDKYNETLKGSFKRNKIEIRWTPKELGCYLTLESHAALLERTAEYLENKSIDMNSIRNLKQYPLGILLSKSGNIIPGNEMVSIYLNDNNSNKISLSSTDQRNILNKIYNPQNEEDLKKLVFIVHTIGIKRVTGNKVDIYFKASCANNYLFPTQKI</sequence>
<dbReference type="Proteomes" id="UP000000689">
    <property type="component" value="Chromosome 11"/>
</dbReference>
<dbReference type="Pfam" id="PF25108">
    <property type="entry name" value="YMR265C_C"/>
    <property type="match status" value="1"/>
</dbReference>
<dbReference type="GO" id="GO:0008649">
    <property type="term" value="F:rRNA methyltransferase activity"/>
    <property type="evidence" value="ECO:0007669"/>
    <property type="project" value="TreeGrafter"/>
</dbReference>
<dbReference type="OMA" id="WNSCACE"/>